<dbReference type="PANTHER" id="PTHR13802:SF52">
    <property type="entry name" value="MUCIN-4"/>
    <property type="match status" value="1"/>
</dbReference>
<dbReference type="GO" id="GO:0005176">
    <property type="term" value="F:ErbB-2 class receptor binding"/>
    <property type="evidence" value="ECO:0007669"/>
    <property type="project" value="TreeGrafter"/>
</dbReference>
<dbReference type="Proteomes" id="UP000228934">
    <property type="component" value="Unassembled WGS sequence"/>
</dbReference>
<dbReference type="OrthoDB" id="4405280at2759"/>
<evidence type="ECO:0000313" key="8">
    <source>
        <dbReference type="Proteomes" id="UP000228934"/>
    </source>
</evidence>
<dbReference type="Pfam" id="PF23263">
    <property type="entry name" value="C8-3_MUC4"/>
    <property type="match status" value="1"/>
</dbReference>
<organism evidence="7 8">
    <name type="scientific">Aquarana catesbeiana</name>
    <name type="common">American bullfrog</name>
    <name type="synonym">Rana catesbeiana</name>
    <dbReference type="NCBI Taxonomy" id="8400"/>
    <lineage>
        <taxon>Eukaryota</taxon>
        <taxon>Metazoa</taxon>
        <taxon>Chordata</taxon>
        <taxon>Craniata</taxon>
        <taxon>Vertebrata</taxon>
        <taxon>Euteleostomi</taxon>
        <taxon>Amphibia</taxon>
        <taxon>Batrachia</taxon>
        <taxon>Anura</taxon>
        <taxon>Neobatrachia</taxon>
        <taxon>Ranoidea</taxon>
        <taxon>Ranidae</taxon>
        <taxon>Aquarana</taxon>
    </lineage>
</organism>
<keyword evidence="3" id="KW-1133">Transmembrane helix</keyword>
<dbReference type="PROSITE" id="PS51233">
    <property type="entry name" value="VWFD"/>
    <property type="match status" value="1"/>
</dbReference>
<dbReference type="EMBL" id="KV930865">
    <property type="protein sequence ID" value="PIO32164.1"/>
    <property type="molecule type" value="Genomic_DNA"/>
</dbReference>
<dbReference type="InterPro" id="IPR051495">
    <property type="entry name" value="Epithelial_Barrier/Signaling"/>
</dbReference>
<feature type="domain" description="VWFD" evidence="6">
    <location>
        <begin position="1"/>
        <end position="190"/>
    </location>
</feature>
<evidence type="ECO:0000256" key="2">
    <source>
        <dbReference type="ARBA" id="ARBA00022692"/>
    </source>
</evidence>
<dbReference type="Pfam" id="PF00094">
    <property type="entry name" value="VWD"/>
    <property type="match status" value="1"/>
</dbReference>
<name>A0A2G9RWF6_AQUCT</name>
<dbReference type="AlphaFoldDB" id="A0A2G9RWF6"/>
<feature type="non-terminal residue" evidence="7">
    <location>
        <position position="263"/>
    </location>
</feature>
<reference evidence="8" key="1">
    <citation type="journal article" date="2017" name="Nat. Commun.">
        <title>The North American bullfrog draft genome provides insight into hormonal regulation of long noncoding RNA.</title>
        <authorList>
            <person name="Hammond S.A."/>
            <person name="Warren R.L."/>
            <person name="Vandervalk B.P."/>
            <person name="Kucuk E."/>
            <person name="Khan H."/>
            <person name="Gibb E.A."/>
            <person name="Pandoh P."/>
            <person name="Kirk H."/>
            <person name="Zhao Y."/>
            <person name="Jones M."/>
            <person name="Mungall A.J."/>
            <person name="Coope R."/>
            <person name="Pleasance S."/>
            <person name="Moore R.A."/>
            <person name="Holt R.A."/>
            <person name="Round J.M."/>
            <person name="Ohora S."/>
            <person name="Walle B.V."/>
            <person name="Veldhoen N."/>
            <person name="Helbing C.C."/>
            <person name="Birol I."/>
        </authorList>
    </citation>
    <scope>NUCLEOTIDE SEQUENCE [LARGE SCALE GENOMIC DNA]</scope>
</reference>
<sequence>MFNGQEYTFKGLGEFVIVRLSSGKGANVFTLQGQTEKRENGYGNTTALIRLAAFYQGTLKVEWRISENRKDLLALVDDKQVEFKKNVMYFSQNSFSLLKIEEKRIAIVYSCGLQVSVGMGEGAILQAVVLLPQTFLHKTLGLLGSWSSRKDDGITQSNGLVLSFPENVLPNEENLYNFGLSWVVPAPESLLVSKQSVEIRKAFKPTFTSALLTTAAPTALRDANETCSGLIQCVHDYLMSNSSAVGRQTAKAFNDFKQMVTLY</sequence>
<evidence type="ECO:0000256" key="5">
    <source>
        <dbReference type="ARBA" id="ARBA00023157"/>
    </source>
</evidence>
<protein>
    <recommendedName>
        <fullName evidence="6">VWFD domain-containing protein</fullName>
    </recommendedName>
</protein>
<keyword evidence="2" id="KW-0812">Transmembrane</keyword>
<comment type="subcellular location">
    <subcellularLocation>
        <location evidence="1">Membrane</location>
    </subcellularLocation>
</comment>
<evidence type="ECO:0000313" key="7">
    <source>
        <dbReference type="EMBL" id="PIO32164.1"/>
    </source>
</evidence>
<dbReference type="InterPro" id="IPR001846">
    <property type="entry name" value="VWF_type-D"/>
</dbReference>
<evidence type="ECO:0000256" key="4">
    <source>
        <dbReference type="ARBA" id="ARBA00023136"/>
    </source>
</evidence>
<proteinExistence type="predicted"/>
<accession>A0A2G9RWF6</accession>
<keyword evidence="4" id="KW-0472">Membrane</keyword>
<gene>
    <name evidence="7" type="ORF">AB205_0118850</name>
</gene>
<evidence type="ECO:0000256" key="3">
    <source>
        <dbReference type="ARBA" id="ARBA00022989"/>
    </source>
</evidence>
<evidence type="ECO:0000256" key="1">
    <source>
        <dbReference type="ARBA" id="ARBA00004370"/>
    </source>
</evidence>
<keyword evidence="5" id="KW-1015">Disulfide bond</keyword>
<evidence type="ECO:0000259" key="6">
    <source>
        <dbReference type="PROSITE" id="PS51233"/>
    </source>
</evidence>
<keyword evidence="8" id="KW-1185">Reference proteome</keyword>
<dbReference type="PANTHER" id="PTHR13802">
    <property type="entry name" value="MUCIN 4-RELATED"/>
    <property type="match status" value="1"/>
</dbReference>
<dbReference type="GO" id="GO:0016020">
    <property type="term" value="C:membrane"/>
    <property type="evidence" value="ECO:0007669"/>
    <property type="project" value="UniProtKB-SubCell"/>
</dbReference>
<dbReference type="InterPro" id="IPR056619">
    <property type="entry name" value="C8-3_MUC4"/>
</dbReference>